<proteinExistence type="predicted"/>
<dbReference type="FunFam" id="3.40.50.2000:FF:000119">
    <property type="entry name" value="Glycosyl transferase group 1"/>
    <property type="match status" value="1"/>
</dbReference>
<name>A0A2M8AJX5_9BACT</name>
<feature type="domain" description="Glycosyl transferase family 1" evidence="2">
    <location>
        <begin position="103"/>
        <end position="260"/>
    </location>
</feature>
<dbReference type="GO" id="GO:0009103">
    <property type="term" value="P:lipopolysaccharide biosynthetic process"/>
    <property type="evidence" value="ECO:0007669"/>
    <property type="project" value="TreeGrafter"/>
</dbReference>
<gene>
    <name evidence="3" type="ORF">CO116_00645</name>
</gene>
<dbReference type="SUPFAM" id="SSF53756">
    <property type="entry name" value="UDP-Glycosyltransferase/glycogen phosphorylase"/>
    <property type="match status" value="1"/>
</dbReference>
<organism evidence="3 4">
    <name type="scientific">Candidatus Falkowbacteria bacterium CG_4_9_14_3_um_filter_38_19</name>
    <dbReference type="NCBI Taxonomy" id="1974559"/>
    <lineage>
        <taxon>Bacteria</taxon>
        <taxon>Candidatus Falkowiibacteriota</taxon>
    </lineage>
</organism>
<sequence length="281" mass="31892">SHEQIGPTGPIPCWLTDKSVRLLTKGKYGANVFDYHDWSTKFALRHAKKVITISKFSQKEILDIYQADKKKIEVVYHGYNSDLYKKIDNKAKIKQVLDKYGINSPYIFYVGRLEKKKNIPNLVEAYAIMREKYKPIKHKLVLVGSASHGFDEVNYIIQEFRLNDEVIITGWLPEDDMPYIYNGAAALIFPSFYEGFGLPLLQAMACGTPIAAAKTAAIPEIVQDCALLFDPAETGDMADSLAKIITDNNLRSELIKRGYSRIASFSWRKCARETLNVLEKL</sequence>
<dbReference type="GO" id="GO:0016757">
    <property type="term" value="F:glycosyltransferase activity"/>
    <property type="evidence" value="ECO:0007669"/>
    <property type="project" value="InterPro"/>
</dbReference>
<dbReference type="PANTHER" id="PTHR46401">
    <property type="entry name" value="GLYCOSYLTRANSFERASE WBBK-RELATED"/>
    <property type="match status" value="1"/>
</dbReference>
<dbReference type="Pfam" id="PF00534">
    <property type="entry name" value="Glycos_transf_1"/>
    <property type="match status" value="1"/>
</dbReference>
<evidence type="ECO:0000313" key="4">
    <source>
        <dbReference type="Proteomes" id="UP000230611"/>
    </source>
</evidence>
<evidence type="ECO:0000256" key="1">
    <source>
        <dbReference type="ARBA" id="ARBA00022679"/>
    </source>
</evidence>
<accession>A0A2M8AJX5</accession>
<protein>
    <recommendedName>
        <fullName evidence="2">Glycosyl transferase family 1 domain-containing protein</fullName>
    </recommendedName>
</protein>
<dbReference type="Gene3D" id="3.40.50.2000">
    <property type="entry name" value="Glycogen Phosphorylase B"/>
    <property type="match status" value="2"/>
</dbReference>
<keyword evidence="1" id="KW-0808">Transferase</keyword>
<dbReference type="InterPro" id="IPR001296">
    <property type="entry name" value="Glyco_trans_1"/>
</dbReference>
<dbReference type="AlphaFoldDB" id="A0A2M8AJX5"/>
<feature type="non-terminal residue" evidence="3">
    <location>
        <position position="1"/>
    </location>
</feature>
<reference evidence="4" key="1">
    <citation type="submission" date="2017-09" db="EMBL/GenBank/DDBJ databases">
        <title>Depth-based differentiation of microbial function through sediment-hosted aquifers and enrichment of novel symbionts in the deep terrestrial subsurface.</title>
        <authorList>
            <person name="Probst A.J."/>
            <person name="Ladd B."/>
            <person name="Jarett J.K."/>
            <person name="Geller-Mcgrath D.E."/>
            <person name="Sieber C.M.K."/>
            <person name="Emerson J.B."/>
            <person name="Anantharaman K."/>
            <person name="Thomas B.C."/>
            <person name="Malmstrom R."/>
            <person name="Stieglmeier M."/>
            <person name="Klingl A."/>
            <person name="Woyke T."/>
            <person name="Ryan C.M."/>
            <person name="Banfield J.F."/>
        </authorList>
    </citation>
    <scope>NUCLEOTIDE SEQUENCE [LARGE SCALE GENOMIC DNA]</scope>
</reference>
<evidence type="ECO:0000259" key="2">
    <source>
        <dbReference type="Pfam" id="PF00534"/>
    </source>
</evidence>
<dbReference type="PANTHER" id="PTHR46401:SF2">
    <property type="entry name" value="GLYCOSYLTRANSFERASE WBBK-RELATED"/>
    <property type="match status" value="1"/>
</dbReference>
<dbReference type="EMBL" id="PFUO01000030">
    <property type="protein sequence ID" value="PJB17641.1"/>
    <property type="molecule type" value="Genomic_DNA"/>
</dbReference>
<dbReference type="CDD" id="cd03809">
    <property type="entry name" value="GT4_MtfB-like"/>
    <property type="match status" value="1"/>
</dbReference>
<dbReference type="Proteomes" id="UP000230611">
    <property type="component" value="Unassembled WGS sequence"/>
</dbReference>
<comment type="caution">
    <text evidence="3">The sequence shown here is derived from an EMBL/GenBank/DDBJ whole genome shotgun (WGS) entry which is preliminary data.</text>
</comment>
<evidence type="ECO:0000313" key="3">
    <source>
        <dbReference type="EMBL" id="PJB17641.1"/>
    </source>
</evidence>